<dbReference type="RefSeq" id="XP_002672815.1">
    <property type="nucleotide sequence ID" value="XM_002672769.1"/>
</dbReference>
<dbReference type="GeneID" id="8854543"/>
<dbReference type="InParanoid" id="D2VT22"/>
<dbReference type="Proteomes" id="UP000006671">
    <property type="component" value="Unassembled WGS sequence"/>
</dbReference>
<evidence type="ECO:0000259" key="5">
    <source>
        <dbReference type="PROSITE" id="PS51192"/>
    </source>
</evidence>
<reference evidence="6 7" key="1">
    <citation type="journal article" date="2010" name="Cell">
        <title>The genome of Naegleria gruberi illuminates early eukaryotic versatility.</title>
        <authorList>
            <person name="Fritz-Laylin L.K."/>
            <person name="Prochnik S.E."/>
            <person name="Ginger M.L."/>
            <person name="Dacks J.B."/>
            <person name="Carpenter M.L."/>
            <person name="Field M.C."/>
            <person name="Kuo A."/>
            <person name="Paredez A."/>
            <person name="Chapman J."/>
            <person name="Pham J."/>
            <person name="Shu S."/>
            <person name="Neupane R."/>
            <person name="Cipriano M."/>
            <person name="Mancuso J."/>
            <person name="Tu H."/>
            <person name="Salamov A."/>
            <person name="Lindquist E."/>
            <person name="Shapiro H."/>
            <person name="Lucas S."/>
            <person name="Grigoriev I.V."/>
            <person name="Cande W.Z."/>
            <person name="Fulton C."/>
            <person name="Rokhsar D.S."/>
            <person name="Dawson S.C."/>
        </authorList>
    </citation>
    <scope>NUCLEOTIDE SEQUENCE [LARGE SCALE GENOMIC DNA]</scope>
    <source>
        <strain evidence="6 7">NEG-M</strain>
    </source>
</reference>
<protein>
    <recommendedName>
        <fullName evidence="4">ATP-dependent RNA helicase</fullName>
        <ecNumber evidence="4">3.6.4.13</ecNumber>
    </recommendedName>
</protein>
<comment type="similarity">
    <text evidence="4">Belongs to the DEAD box helicase family.</text>
</comment>
<proteinExistence type="inferred from homology"/>
<sequence>MKKIETFEDLNLRANLLSGFYSDGKKEMTELQKKLIMPIISSYPPVDVVSTSKIGTGKTVGFSLALLERIDLNHDLYSKGAPQALVIVPTREMAISLSHIIASFAKFMSVKVFGIYGGQMRSAELALQEIQHVVVGTPVKLLDLIESNILNVKYLKMLIVEEMSHVQNYGFQAHVEEIVKIAKKLNLQICIFGCARNRDTKLFIQKHLRDPILLEDL</sequence>
<keyword evidence="7" id="KW-1185">Reference proteome</keyword>
<dbReference type="PROSITE" id="PS51192">
    <property type="entry name" value="HELICASE_ATP_BIND_1"/>
    <property type="match status" value="1"/>
</dbReference>
<evidence type="ECO:0000256" key="4">
    <source>
        <dbReference type="RuleBase" id="RU365068"/>
    </source>
</evidence>
<dbReference type="InterPro" id="IPR014001">
    <property type="entry name" value="Helicase_ATP-bd"/>
</dbReference>
<keyword evidence="4" id="KW-0694">RNA-binding</keyword>
<gene>
    <name evidence="6" type="ORF">NAEGRDRAFT_72146</name>
</gene>
<dbReference type="KEGG" id="ngr:NAEGRDRAFT_72146"/>
<dbReference type="InterPro" id="IPR011545">
    <property type="entry name" value="DEAD/DEAH_box_helicase_dom"/>
</dbReference>
<dbReference type="EC" id="3.6.4.13" evidence="4"/>
<dbReference type="OrthoDB" id="409977at2759"/>
<comment type="domain">
    <text evidence="4">The Q motif is unique to and characteristic of the DEAD box family of RNA helicases and controls ATP binding and hydrolysis.</text>
</comment>
<dbReference type="GO" id="GO:0005524">
    <property type="term" value="F:ATP binding"/>
    <property type="evidence" value="ECO:0007669"/>
    <property type="project" value="UniProtKB-UniRule"/>
</dbReference>
<dbReference type="EMBL" id="GG738895">
    <property type="protein sequence ID" value="EFC40071.1"/>
    <property type="molecule type" value="Genomic_DNA"/>
</dbReference>
<dbReference type="GO" id="GO:0003723">
    <property type="term" value="F:RNA binding"/>
    <property type="evidence" value="ECO:0007669"/>
    <property type="project" value="UniProtKB-UniRule"/>
</dbReference>
<dbReference type="SUPFAM" id="SSF52540">
    <property type="entry name" value="P-loop containing nucleoside triphosphate hydrolases"/>
    <property type="match status" value="1"/>
</dbReference>
<dbReference type="GO" id="GO:0003724">
    <property type="term" value="F:RNA helicase activity"/>
    <property type="evidence" value="ECO:0007669"/>
    <property type="project" value="UniProtKB-EC"/>
</dbReference>
<evidence type="ECO:0000313" key="7">
    <source>
        <dbReference type="Proteomes" id="UP000006671"/>
    </source>
</evidence>
<feature type="domain" description="Helicase ATP-binding" evidence="5">
    <location>
        <begin position="39"/>
        <end position="214"/>
    </location>
</feature>
<comment type="catalytic activity">
    <reaction evidence="4">
        <text>ATP + H2O = ADP + phosphate + H(+)</text>
        <dbReference type="Rhea" id="RHEA:13065"/>
        <dbReference type="ChEBI" id="CHEBI:15377"/>
        <dbReference type="ChEBI" id="CHEBI:15378"/>
        <dbReference type="ChEBI" id="CHEBI:30616"/>
        <dbReference type="ChEBI" id="CHEBI:43474"/>
        <dbReference type="ChEBI" id="CHEBI:456216"/>
        <dbReference type="EC" id="3.6.4.13"/>
    </reaction>
</comment>
<name>D2VT22_NAEGR</name>
<evidence type="ECO:0000313" key="6">
    <source>
        <dbReference type="EMBL" id="EFC40071.1"/>
    </source>
</evidence>
<dbReference type="InterPro" id="IPR027417">
    <property type="entry name" value="P-loop_NTPase"/>
</dbReference>
<dbReference type="VEuPathDB" id="AmoebaDB:NAEGRDRAFT_72146"/>
<accession>D2VT22</accession>
<organism evidence="7">
    <name type="scientific">Naegleria gruberi</name>
    <name type="common">Amoeba</name>
    <dbReference type="NCBI Taxonomy" id="5762"/>
    <lineage>
        <taxon>Eukaryota</taxon>
        <taxon>Discoba</taxon>
        <taxon>Heterolobosea</taxon>
        <taxon>Tetramitia</taxon>
        <taxon>Eutetramitia</taxon>
        <taxon>Vahlkampfiidae</taxon>
        <taxon>Naegleria</taxon>
    </lineage>
</organism>
<evidence type="ECO:0000256" key="3">
    <source>
        <dbReference type="ARBA" id="ARBA00022840"/>
    </source>
</evidence>
<dbReference type="SMART" id="SM00487">
    <property type="entry name" value="DEXDc"/>
    <property type="match status" value="1"/>
</dbReference>
<dbReference type="eggNOG" id="KOG0327">
    <property type="taxonomic scope" value="Eukaryota"/>
</dbReference>
<keyword evidence="1 4" id="KW-0547">Nucleotide-binding</keyword>
<keyword evidence="3 4" id="KW-0067">ATP-binding</keyword>
<dbReference type="PANTHER" id="PTHR24031">
    <property type="entry name" value="RNA HELICASE"/>
    <property type="match status" value="1"/>
</dbReference>
<dbReference type="Gene3D" id="3.40.50.300">
    <property type="entry name" value="P-loop containing nucleotide triphosphate hydrolases"/>
    <property type="match status" value="1"/>
</dbReference>
<keyword evidence="2 4" id="KW-0378">Hydrolase</keyword>
<evidence type="ECO:0000256" key="2">
    <source>
        <dbReference type="ARBA" id="ARBA00022801"/>
    </source>
</evidence>
<comment type="function">
    <text evidence="4">RNA helicase.</text>
</comment>
<dbReference type="Pfam" id="PF00270">
    <property type="entry name" value="DEAD"/>
    <property type="match status" value="1"/>
</dbReference>
<dbReference type="AlphaFoldDB" id="D2VT22"/>
<evidence type="ECO:0000256" key="1">
    <source>
        <dbReference type="ARBA" id="ARBA00022741"/>
    </source>
</evidence>
<dbReference type="STRING" id="5762.D2VT22"/>
<dbReference type="GO" id="GO:0016787">
    <property type="term" value="F:hydrolase activity"/>
    <property type="evidence" value="ECO:0007669"/>
    <property type="project" value="UniProtKB-KW"/>
</dbReference>
<keyword evidence="4" id="KW-0347">Helicase</keyword>